<sequence>MAVKPLVSASSAILRQQAEDVKTFDSQLKQLLLDIEDTLYETEASALCAPQIGVSQQAAIIDMEADGLLQLINPSIVSESETKVTELEGDVSFPDIFGTVTRSQMIVVQSNDVEGNTVELTAYDDIARMILHIIDQLNGVPFTDKMEKQLTEEELEAYLEDE</sequence>
<dbReference type="PIRSF" id="PIRSF004749">
    <property type="entry name" value="Pep_def"/>
    <property type="match status" value="1"/>
</dbReference>
<dbReference type="GO" id="GO:0042586">
    <property type="term" value="F:peptide deformylase activity"/>
    <property type="evidence" value="ECO:0007669"/>
    <property type="project" value="InterPro"/>
</dbReference>
<dbReference type="NCBIfam" id="NF011189">
    <property type="entry name" value="PRK14595.1"/>
    <property type="match status" value="1"/>
</dbReference>
<dbReference type="RefSeq" id="WP_060803484.1">
    <property type="nucleotide sequence ID" value="NZ_CACRUO010000002.1"/>
</dbReference>
<dbReference type="HAMAP" id="MF_00163">
    <property type="entry name" value="Pep_deformylase"/>
    <property type="match status" value="1"/>
</dbReference>
<dbReference type="InterPro" id="IPR036821">
    <property type="entry name" value="Peptide_deformylase_sf"/>
</dbReference>
<evidence type="ECO:0000256" key="1">
    <source>
        <dbReference type="ARBA" id="ARBA00010759"/>
    </source>
</evidence>
<name>A0A6N2Y8V7_STASI</name>
<dbReference type="Pfam" id="PF01327">
    <property type="entry name" value="Pep_deformylase"/>
    <property type="match status" value="1"/>
</dbReference>
<reference evidence="3" key="1">
    <citation type="submission" date="2019-11" db="EMBL/GenBank/DDBJ databases">
        <authorList>
            <person name="Feng L."/>
        </authorList>
    </citation>
    <scope>NUCLEOTIDE SEQUENCE</scope>
    <source>
        <strain evidence="3">SsimulansLFYP27</strain>
    </source>
</reference>
<proteinExistence type="inferred from homology"/>
<comment type="similarity">
    <text evidence="1 2">Belongs to the polypeptide deformylase family.</text>
</comment>
<organism evidence="3">
    <name type="scientific">Staphylococcus simulans</name>
    <dbReference type="NCBI Taxonomy" id="1286"/>
    <lineage>
        <taxon>Bacteria</taxon>
        <taxon>Bacillati</taxon>
        <taxon>Bacillota</taxon>
        <taxon>Bacilli</taxon>
        <taxon>Bacillales</taxon>
        <taxon>Staphylococcaceae</taxon>
        <taxon>Staphylococcus</taxon>
    </lineage>
</organism>
<dbReference type="Gene3D" id="3.90.45.10">
    <property type="entry name" value="Peptide deformylase"/>
    <property type="match status" value="1"/>
</dbReference>
<dbReference type="InterPro" id="IPR023635">
    <property type="entry name" value="Peptide_deformylase"/>
</dbReference>
<dbReference type="SUPFAM" id="SSF56420">
    <property type="entry name" value="Peptide deformylase"/>
    <property type="match status" value="1"/>
</dbReference>
<evidence type="ECO:0000313" key="3">
    <source>
        <dbReference type="EMBL" id="VYT62272.1"/>
    </source>
</evidence>
<keyword evidence="3" id="KW-0378">Hydrolase</keyword>
<accession>A0A6N2Y8V7</accession>
<evidence type="ECO:0000256" key="2">
    <source>
        <dbReference type="HAMAP-Rule" id="MF_00163"/>
    </source>
</evidence>
<dbReference type="AlphaFoldDB" id="A0A6N2Y8V7"/>
<protein>
    <recommendedName>
        <fullName evidence="2">Peptide deformylase-like</fullName>
    </recommendedName>
    <alternativeName>
        <fullName evidence="2">Polypeptide deformylase-like</fullName>
    </alternativeName>
</protein>
<dbReference type="PANTHER" id="PTHR10458">
    <property type="entry name" value="PEPTIDE DEFORMYLASE"/>
    <property type="match status" value="1"/>
</dbReference>
<comment type="caution">
    <text evidence="2">Lacks conserved residue(s) required for the propagation of feature annotation.</text>
</comment>
<dbReference type="EMBL" id="CACRUO010000002">
    <property type="protein sequence ID" value="VYT62272.1"/>
    <property type="molecule type" value="Genomic_DNA"/>
</dbReference>
<dbReference type="PRINTS" id="PR01576">
    <property type="entry name" value="PDEFORMYLASE"/>
</dbReference>
<gene>
    <name evidence="3" type="primary">def1</name>
    <name evidence="3" type="ORF">SSLFYP27_00274</name>
</gene>
<dbReference type="PANTHER" id="PTHR10458:SF22">
    <property type="entry name" value="PEPTIDE DEFORMYLASE"/>
    <property type="match status" value="1"/>
</dbReference>